<reference evidence="10 11" key="2">
    <citation type="submission" date="2018-08" db="EMBL/GenBank/DDBJ databases">
        <title>A genome reference for cultivated species of the human gut microbiota.</title>
        <authorList>
            <person name="Zou Y."/>
            <person name="Xue W."/>
            <person name="Luo G."/>
        </authorList>
    </citation>
    <scope>NUCLEOTIDE SEQUENCE [LARGE SCALE GENOMIC DNA]</scope>
    <source>
        <strain evidence="6 10">AF19-13AC</strain>
        <strain evidence="8 11">TF05-11AC</strain>
        <strain evidence="7 12">TM09-12</strain>
    </source>
</reference>
<dbReference type="PANTHER" id="PTHR42756:SF1">
    <property type="entry name" value="TRANSCRIPTIONAL REPRESSOR OF EMRAB OPERON"/>
    <property type="match status" value="1"/>
</dbReference>
<sequence length="167" mass="19192">MKSCGSGPCHDSKWLDSSAHHVLTQYIRIMKLHRSILEQRLNKTGVYRSQHQILTTLAEHSNASQKEIAEYLNVTAATIAVSVKKLEKGGYITRIVDQEDNRYNKLCLTEEGLDVVEHSRQFFKNVENQMFLGFTEEEFQAMEGYLERIYANLSDITTKTTTKKEDS</sequence>
<dbReference type="Pfam" id="PF01047">
    <property type="entry name" value="MarR"/>
    <property type="match status" value="1"/>
</dbReference>
<evidence type="ECO:0000256" key="3">
    <source>
        <dbReference type="ARBA" id="ARBA00023163"/>
    </source>
</evidence>
<dbReference type="PROSITE" id="PS50995">
    <property type="entry name" value="HTH_MARR_2"/>
    <property type="match status" value="1"/>
</dbReference>
<dbReference type="Proteomes" id="UP000095651">
    <property type="component" value="Unassembled WGS sequence"/>
</dbReference>
<dbReference type="InterPro" id="IPR036388">
    <property type="entry name" value="WH-like_DNA-bd_sf"/>
</dbReference>
<dbReference type="PANTHER" id="PTHR42756">
    <property type="entry name" value="TRANSCRIPTIONAL REGULATOR, MARR"/>
    <property type="match status" value="1"/>
</dbReference>
<protein>
    <submittedName>
        <fullName evidence="5">MarR family transcriptional regulator</fullName>
    </submittedName>
</protein>
<dbReference type="GO" id="GO:0003700">
    <property type="term" value="F:DNA-binding transcription factor activity"/>
    <property type="evidence" value="ECO:0007669"/>
    <property type="project" value="InterPro"/>
</dbReference>
<dbReference type="GO" id="GO:0003677">
    <property type="term" value="F:DNA binding"/>
    <property type="evidence" value="ECO:0007669"/>
    <property type="project" value="UniProtKB-KW"/>
</dbReference>
<reference evidence="5 9" key="1">
    <citation type="submission" date="2015-09" db="EMBL/GenBank/DDBJ databases">
        <authorList>
            <consortium name="Pathogen Informatics"/>
        </authorList>
    </citation>
    <scope>NUCLEOTIDE SEQUENCE [LARGE SCALE GENOMIC DNA]</scope>
    <source>
        <strain evidence="5 9">2789STDY5608850</strain>
    </source>
</reference>
<evidence type="ECO:0000313" key="9">
    <source>
        <dbReference type="Proteomes" id="UP000095651"/>
    </source>
</evidence>
<evidence type="ECO:0000256" key="2">
    <source>
        <dbReference type="ARBA" id="ARBA00023125"/>
    </source>
</evidence>
<dbReference type="CDD" id="cd00090">
    <property type="entry name" value="HTH_ARSR"/>
    <property type="match status" value="1"/>
</dbReference>
<dbReference type="EMBL" id="QSON01000001">
    <property type="protein sequence ID" value="RGJ08125.1"/>
    <property type="molecule type" value="Genomic_DNA"/>
</dbReference>
<accession>A0A174DNN1</accession>
<evidence type="ECO:0000313" key="7">
    <source>
        <dbReference type="EMBL" id="RGJ08125.1"/>
    </source>
</evidence>
<dbReference type="SMART" id="SM00347">
    <property type="entry name" value="HTH_MARR"/>
    <property type="match status" value="1"/>
</dbReference>
<dbReference type="Proteomes" id="UP000263014">
    <property type="component" value="Unassembled WGS sequence"/>
</dbReference>
<dbReference type="Proteomes" id="UP000261257">
    <property type="component" value="Unassembled WGS sequence"/>
</dbReference>
<evidence type="ECO:0000313" key="10">
    <source>
        <dbReference type="Proteomes" id="UP000261023"/>
    </source>
</evidence>
<dbReference type="InterPro" id="IPR000835">
    <property type="entry name" value="HTH_MarR-typ"/>
</dbReference>
<dbReference type="EMBL" id="QTJW01000010">
    <property type="protein sequence ID" value="RGD69638.1"/>
    <property type="molecule type" value="Genomic_DNA"/>
</dbReference>
<evidence type="ECO:0000313" key="8">
    <source>
        <dbReference type="EMBL" id="RGL94273.1"/>
    </source>
</evidence>
<dbReference type="OrthoDB" id="1903875at2"/>
<dbReference type="EMBL" id="CYZE01000005">
    <property type="protein sequence ID" value="CUO25470.1"/>
    <property type="molecule type" value="Genomic_DNA"/>
</dbReference>
<proteinExistence type="predicted"/>
<feature type="domain" description="HTH marR-type" evidence="4">
    <location>
        <begin position="16"/>
        <end position="151"/>
    </location>
</feature>
<dbReference type="InterPro" id="IPR022689">
    <property type="entry name" value="Iron_dep_repressor"/>
</dbReference>
<keyword evidence="1" id="KW-0805">Transcription regulation</keyword>
<dbReference type="Proteomes" id="UP000261023">
    <property type="component" value="Unassembled WGS sequence"/>
</dbReference>
<dbReference type="InterPro" id="IPR011991">
    <property type="entry name" value="ArsR-like_HTH"/>
</dbReference>
<evidence type="ECO:0000259" key="4">
    <source>
        <dbReference type="PROSITE" id="PS50995"/>
    </source>
</evidence>
<keyword evidence="2" id="KW-0238">DNA-binding</keyword>
<dbReference type="GeneID" id="86064753"/>
<dbReference type="PRINTS" id="PR00598">
    <property type="entry name" value="HTHMARR"/>
</dbReference>
<evidence type="ECO:0000313" key="5">
    <source>
        <dbReference type="EMBL" id="CUO25470.1"/>
    </source>
</evidence>
<dbReference type="AlphaFoldDB" id="A0A174DNN1"/>
<gene>
    <name evidence="6" type="ORF">DWX31_16440</name>
    <name evidence="8" type="ORF">DXC39_29550</name>
    <name evidence="7" type="ORF">DXD79_01585</name>
    <name evidence="5" type="ORF">ERS852407_02253</name>
</gene>
<dbReference type="EMBL" id="QSSQ01000053">
    <property type="protein sequence ID" value="RGL94273.1"/>
    <property type="molecule type" value="Genomic_DNA"/>
</dbReference>
<keyword evidence="3" id="KW-0804">Transcription</keyword>
<name>A0A174DNN1_9FIRM</name>
<evidence type="ECO:0000313" key="11">
    <source>
        <dbReference type="Proteomes" id="UP000261257"/>
    </source>
</evidence>
<evidence type="ECO:0000256" key="1">
    <source>
        <dbReference type="ARBA" id="ARBA00023015"/>
    </source>
</evidence>
<evidence type="ECO:0000313" key="6">
    <source>
        <dbReference type="EMBL" id="RGD69638.1"/>
    </source>
</evidence>
<dbReference type="RefSeq" id="WP_002600153.1">
    <property type="nucleotide sequence ID" value="NZ_CABIXC010000005.1"/>
</dbReference>
<dbReference type="InterPro" id="IPR036390">
    <property type="entry name" value="WH_DNA-bd_sf"/>
</dbReference>
<dbReference type="Gene3D" id="1.10.10.10">
    <property type="entry name" value="Winged helix-like DNA-binding domain superfamily/Winged helix DNA-binding domain"/>
    <property type="match status" value="1"/>
</dbReference>
<dbReference type="GO" id="GO:0046914">
    <property type="term" value="F:transition metal ion binding"/>
    <property type="evidence" value="ECO:0007669"/>
    <property type="project" value="InterPro"/>
</dbReference>
<evidence type="ECO:0000313" key="12">
    <source>
        <dbReference type="Proteomes" id="UP000263014"/>
    </source>
</evidence>
<dbReference type="SMART" id="SM00529">
    <property type="entry name" value="HTH_DTXR"/>
    <property type="match status" value="1"/>
</dbReference>
<organism evidence="5 9">
    <name type="scientific">Hungatella hathewayi</name>
    <dbReference type="NCBI Taxonomy" id="154046"/>
    <lineage>
        <taxon>Bacteria</taxon>
        <taxon>Bacillati</taxon>
        <taxon>Bacillota</taxon>
        <taxon>Clostridia</taxon>
        <taxon>Lachnospirales</taxon>
        <taxon>Lachnospiraceae</taxon>
        <taxon>Hungatella</taxon>
    </lineage>
</organism>
<dbReference type="SUPFAM" id="SSF46785">
    <property type="entry name" value="Winged helix' DNA-binding domain"/>
    <property type="match status" value="1"/>
</dbReference>